<dbReference type="PANTHER" id="PTHR34406">
    <property type="entry name" value="PROTEIN YCEI"/>
    <property type="match status" value="1"/>
</dbReference>
<protein>
    <recommendedName>
        <fullName evidence="2">Lipid/polyisoprenoid-binding YceI-like domain-containing protein</fullName>
    </recommendedName>
</protein>
<dbReference type="SMART" id="SM00867">
    <property type="entry name" value="YceI"/>
    <property type="match status" value="1"/>
</dbReference>
<gene>
    <name evidence="3" type="ORF">Thimo_1900</name>
</gene>
<keyword evidence="1" id="KW-0732">Signal</keyword>
<feature type="signal peptide" evidence="1">
    <location>
        <begin position="1"/>
        <end position="25"/>
    </location>
</feature>
<sequence length="205" mass="22225">MTLTCHPRRLTVSLAFSAFLFAATAGPVAAEWMLDPARSQLAFVSIKAEDTAEVNRFTEMSGSVDENGQVQVVLQLDSVETLIPIRNERIRKFLFETTDYKEAKLTAKIDGSFVEDMKPGDIETLVAEGILSLHGERQPMILRLQAAKVSGDTLMVASTEPLLVDAAKFGMTSGVEKLREIAGLESISTAVPVSFVVTFVDQGAS</sequence>
<dbReference type="InterPro" id="IPR007372">
    <property type="entry name" value="Lipid/polyisoprenoid-bd_YceI"/>
</dbReference>
<organism evidence="3 4">
    <name type="scientific">Thioflavicoccus mobilis 8321</name>
    <dbReference type="NCBI Taxonomy" id="765912"/>
    <lineage>
        <taxon>Bacteria</taxon>
        <taxon>Pseudomonadati</taxon>
        <taxon>Pseudomonadota</taxon>
        <taxon>Gammaproteobacteria</taxon>
        <taxon>Chromatiales</taxon>
        <taxon>Chromatiaceae</taxon>
        <taxon>Thioflavicoccus</taxon>
    </lineage>
</organism>
<name>L0GXF0_9GAMM</name>
<dbReference type="EMBL" id="CP003051">
    <property type="protein sequence ID" value="AGA90666.1"/>
    <property type="molecule type" value="Genomic_DNA"/>
</dbReference>
<proteinExistence type="predicted"/>
<keyword evidence="4" id="KW-1185">Reference proteome</keyword>
<dbReference type="InterPro" id="IPR036761">
    <property type="entry name" value="TTHA0802/YceI-like_sf"/>
</dbReference>
<dbReference type="PANTHER" id="PTHR34406:SF1">
    <property type="entry name" value="PROTEIN YCEI"/>
    <property type="match status" value="1"/>
</dbReference>
<evidence type="ECO:0000313" key="3">
    <source>
        <dbReference type="EMBL" id="AGA90666.1"/>
    </source>
</evidence>
<dbReference type="Gene3D" id="2.40.128.110">
    <property type="entry name" value="Lipid/polyisoprenoid-binding, YceI-like"/>
    <property type="match status" value="1"/>
</dbReference>
<evidence type="ECO:0000259" key="2">
    <source>
        <dbReference type="SMART" id="SM00867"/>
    </source>
</evidence>
<dbReference type="STRING" id="765912.Thimo_1900"/>
<dbReference type="InterPro" id="IPR027016">
    <property type="entry name" value="UCP029811"/>
</dbReference>
<evidence type="ECO:0000313" key="4">
    <source>
        <dbReference type="Proteomes" id="UP000010816"/>
    </source>
</evidence>
<dbReference type="HOGENOM" id="CLU_102556_0_0_6"/>
<feature type="chain" id="PRO_5003943189" description="Lipid/polyisoprenoid-binding YceI-like domain-containing protein" evidence="1">
    <location>
        <begin position="26"/>
        <end position="205"/>
    </location>
</feature>
<dbReference type="Pfam" id="PF04264">
    <property type="entry name" value="YceI"/>
    <property type="match status" value="1"/>
</dbReference>
<dbReference type="KEGG" id="tmb:Thimo_1900"/>
<dbReference type="AlphaFoldDB" id="L0GXF0"/>
<dbReference type="PIRSF" id="PIRSF029811">
    <property type="entry name" value="UCP029811"/>
    <property type="match status" value="1"/>
</dbReference>
<reference evidence="3 4" key="1">
    <citation type="submission" date="2011-09" db="EMBL/GenBank/DDBJ databases">
        <title>Complete sequence of chromosome of Thioflavicoccus mobilis 8321.</title>
        <authorList>
            <consortium name="US DOE Joint Genome Institute"/>
            <person name="Lucas S."/>
            <person name="Han J."/>
            <person name="Lapidus A."/>
            <person name="Cheng J.-F."/>
            <person name="Goodwin L."/>
            <person name="Pitluck S."/>
            <person name="Peters L."/>
            <person name="Ovchinnikova G."/>
            <person name="Lu M."/>
            <person name="Detter J.C."/>
            <person name="Han C."/>
            <person name="Tapia R."/>
            <person name="Land M."/>
            <person name="Hauser L."/>
            <person name="Kyrpides N."/>
            <person name="Ivanova N."/>
            <person name="Pagani I."/>
            <person name="Vogl K."/>
            <person name="Liu Z."/>
            <person name="Imhoff J."/>
            <person name="Thiel V."/>
            <person name="Frigaard N.-U."/>
            <person name="Bryant D."/>
            <person name="Woyke T."/>
        </authorList>
    </citation>
    <scope>NUCLEOTIDE SEQUENCE [LARGE SCALE GENOMIC DNA]</scope>
    <source>
        <strain evidence="3 4">8321</strain>
    </source>
</reference>
<evidence type="ECO:0000256" key="1">
    <source>
        <dbReference type="SAM" id="SignalP"/>
    </source>
</evidence>
<feature type="domain" description="Lipid/polyisoprenoid-binding YceI-like" evidence="2">
    <location>
        <begin position="31"/>
        <end position="200"/>
    </location>
</feature>
<accession>L0GXF0</accession>
<dbReference type="Proteomes" id="UP000010816">
    <property type="component" value="Chromosome"/>
</dbReference>
<dbReference type="eggNOG" id="COG2353">
    <property type="taxonomic scope" value="Bacteria"/>
</dbReference>
<dbReference type="OrthoDB" id="9793816at2"/>
<dbReference type="SUPFAM" id="SSF101874">
    <property type="entry name" value="YceI-like"/>
    <property type="match status" value="1"/>
</dbReference>
<dbReference type="PATRIC" id="fig|765912.4.peg.1863"/>